<dbReference type="Proteomes" id="UP000315115">
    <property type="component" value="Chromosome 1"/>
</dbReference>
<evidence type="ECO:0000313" key="3">
    <source>
        <dbReference type="Proteomes" id="UP000315115"/>
    </source>
</evidence>
<evidence type="ECO:0000259" key="1">
    <source>
        <dbReference type="Pfam" id="PF14213"/>
    </source>
</evidence>
<reference evidence="3" key="1">
    <citation type="submission" date="2019-07" db="EMBL/GenBank/DDBJ databases">
        <title>Complete Genome Sequences of Vibrion rotiferianus strain AM7.</title>
        <authorList>
            <person name="Miyazaki K."/>
            <person name="Wiseschart A."/>
            <person name="Pootanakit K."/>
            <person name="Ishimori K."/>
            <person name="Kitahara K."/>
        </authorList>
    </citation>
    <scope>NUCLEOTIDE SEQUENCE [LARGE SCALE GENOMIC DNA]</scope>
    <source>
        <strain evidence="3">AM7</strain>
    </source>
</reference>
<dbReference type="InterPro" id="IPR025474">
    <property type="entry name" value="DUF4325"/>
</dbReference>
<evidence type="ECO:0000313" key="2">
    <source>
        <dbReference type="EMBL" id="BBL89020.1"/>
    </source>
</evidence>
<dbReference type="RefSeq" id="WP_143692587.1">
    <property type="nucleotide sequence ID" value="NZ_AP019798.1"/>
</dbReference>
<accession>A0A510I9K4</accession>
<sequence length="101" mass="11420">MKVLDIKVADFSEIPFGRSREDGDYSAEAFREDVLIPALNSSDLVNIDLDGVWGYGSSFLSEVFNVKKLPTDDKGEIICKINIITTKDHYRIEVMEYLKGN</sequence>
<feature type="domain" description="DUF4325" evidence="1">
    <location>
        <begin position="26"/>
        <end position="87"/>
    </location>
</feature>
<name>A0A510I9K4_9VIBR</name>
<dbReference type="EMBL" id="AP019798">
    <property type="protein sequence ID" value="BBL89020.1"/>
    <property type="molecule type" value="Genomic_DNA"/>
</dbReference>
<dbReference type="Pfam" id="PF14213">
    <property type="entry name" value="DUF4325"/>
    <property type="match status" value="1"/>
</dbReference>
<gene>
    <name evidence="2" type="ORF">VroAM7_16730</name>
</gene>
<proteinExistence type="predicted"/>
<protein>
    <recommendedName>
        <fullName evidence="1">DUF4325 domain-containing protein</fullName>
    </recommendedName>
</protein>
<dbReference type="AlphaFoldDB" id="A0A510I9K4"/>
<organism evidence="2 3">
    <name type="scientific">Vibrio rotiferianus</name>
    <dbReference type="NCBI Taxonomy" id="190895"/>
    <lineage>
        <taxon>Bacteria</taxon>
        <taxon>Pseudomonadati</taxon>
        <taxon>Pseudomonadota</taxon>
        <taxon>Gammaproteobacteria</taxon>
        <taxon>Vibrionales</taxon>
        <taxon>Vibrionaceae</taxon>
        <taxon>Vibrio</taxon>
    </lineage>
</organism>